<dbReference type="EMBL" id="AWVM01000089">
    <property type="protein sequence ID" value="ERK48766.1"/>
    <property type="molecule type" value="Genomic_DNA"/>
</dbReference>
<feature type="non-terminal residue" evidence="7">
    <location>
        <position position="1"/>
    </location>
</feature>
<dbReference type="Gene3D" id="3.40.50.970">
    <property type="match status" value="1"/>
</dbReference>
<evidence type="ECO:0000256" key="5">
    <source>
        <dbReference type="ARBA" id="ARBA00023052"/>
    </source>
</evidence>
<organism evidence="7 8">
    <name type="scientific">Leptotrichia wadei (strain F0279)</name>
    <dbReference type="NCBI Taxonomy" id="888055"/>
    <lineage>
        <taxon>Bacteria</taxon>
        <taxon>Fusobacteriati</taxon>
        <taxon>Fusobacteriota</taxon>
        <taxon>Fusobacteriia</taxon>
        <taxon>Fusobacteriales</taxon>
        <taxon>Leptotrichiaceae</taxon>
        <taxon>Leptotrichia</taxon>
    </lineage>
</organism>
<dbReference type="PROSITE" id="PS00801">
    <property type="entry name" value="TRANSKETOLASE_1"/>
    <property type="match status" value="1"/>
</dbReference>
<comment type="similarity">
    <text evidence="2">Belongs to the transketolase family.</text>
</comment>
<accession>U2PXD3</accession>
<comment type="cofactor">
    <cofactor evidence="1">
        <name>thiamine diphosphate</name>
        <dbReference type="ChEBI" id="CHEBI:58937"/>
    </cofactor>
</comment>
<sequence length="297" mass="33388">SSLILNRFEYNIKILIYRRLFMKVEEIQKISKELRKDIIEMIYRAKSGHPGGSLSIADILAVLYWKEMNIDPKNPKMENRDRLVLSKGHAAPALYAALIEKGFLGDEGKSLIPTLRKWHSPLQGHPDMKKLAGVEMSTGSLGQGLSAANGMALSAKIYNNDYRVYAILGDGELQEGQIWEAAMTAAHYKLDNLVAIVDYNNLQIDGKVSDVMDVAPIGEKFKAFKWNVIEIEGKSIAISLATLACLSIFLKENRNSLCKTSLKQSFFFQKNHDNFSLIVLINLIKTNIKKILVKCRN</sequence>
<evidence type="ECO:0000256" key="1">
    <source>
        <dbReference type="ARBA" id="ARBA00001964"/>
    </source>
</evidence>
<evidence type="ECO:0000256" key="4">
    <source>
        <dbReference type="ARBA" id="ARBA00022723"/>
    </source>
</evidence>
<reference evidence="7 8" key="1">
    <citation type="submission" date="2013-06" db="EMBL/GenBank/DDBJ databases">
        <authorList>
            <person name="Weinstock G."/>
            <person name="Sodergren E."/>
            <person name="Lobos E.A."/>
            <person name="Fulton L."/>
            <person name="Fulton R."/>
            <person name="Courtney L."/>
            <person name="Fronick C."/>
            <person name="O'Laughlin M."/>
            <person name="Godfrey J."/>
            <person name="Wilson R.M."/>
            <person name="Miner T."/>
            <person name="Farmer C."/>
            <person name="Delehaunty K."/>
            <person name="Cordes M."/>
            <person name="Minx P."/>
            <person name="Tomlinson C."/>
            <person name="Chen J."/>
            <person name="Wollam A."/>
            <person name="Pepin K.H."/>
            <person name="Bhonagiri V."/>
            <person name="Zhang X."/>
            <person name="Warren W."/>
            <person name="Mitreva M."/>
            <person name="Mardis E.R."/>
            <person name="Wilson R.K."/>
        </authorList>
    </citation>
    <scope>NUCLEOTIDE SEQUENCE [LARGE SCALE GENOMIC DNA]</scope>
    <source>
        <strain evidence="7 8">F0279</strain>
    </source>
</reference>
<comment type="caution">
    <text evidence="7">The sequence shown here is derived from an EMBL/GenBank/DDBJ whole genome shotgun (WGS) entry which is preliminary data.</text>
</comment>
<dbReference type="InterPro" id="IPR005474">
    <property type="entry name" value="Transketolase_N"/>
</dbReference>
<dbReference type="Pfam" id="PF00456">
    <property type="entry name" value="Transketolase_N"/>
    <property type="match status" value="1"/>
</dbReference>
<keyword evidence="5" id="KW-0786">Thiamine pyrophosphate</keyword>
<dbReference type="eggNOG" id="COG3959">
    <property type="taxonomic scope" value="Bacteria"/>
</dbReference>
<evidence type="ECO:0000259" key="6">
    <source>
        <dbReference type="Pfam" id="PF00456"/>
    </source>
</evidence>
<dbReference type="GO" id="GO:0016740">
    <property type="term" value="F:transferase activity"/>
    <property type="evidence" value="ECO:0007669"/>
    <property type="project" value="UniProtKB-KW"/>
</dbReference>
<dbReference type="AlphaFoldDB" id="U2PXD3"/>
<dbReference type="PANTHER" id="PTHR47514">
    <property type="entry name" value="TRANSKETOLASE N-TERMINAL SECTION-RELATED"/>
    <property type="match status" value="1"/>
</dbReference>
<dbReference type="CDD" id="cd02012">
    <property type="entry name" value="TPP_TK"/>
    <property type="match status" value="1"/>
</dbReference>
<feature type="domain" description="Transketolase N-terminal" evidence="6">
    <location>
        <begin position="30"/>
        <end position="235"/>
    </location>
</feature>
<evidence type="ECO:0000256" key="3">
    <source>
        <dbReference type="ARBA" id="ARBA00022679"/>
    </source>
</evidence>
<dbReference type="GO" id="GO:0046872">
    <property type="term" value="F:metal ion binding"/>
    <property type="evidence" value="ECO:0007669"/>
    <property type="project" value="UniProtKB-KW"/>
</dbReference>
<dbReference type="Proteomes" id="UP000016626">
    <property type="component" value="Unassembled WGS sequence"/>
</dbReference>
<evidence type="ECO:0000313" key="7">
    <source>
        <dbReference type="EMBL" id="ERK48766.1"/>
    </source>
</evidence>
<keyword evidence="4" id="KW-0479">Metal-binding</keyword>
<dbReference type="InterPro" id="IPR029061">
    <property type="entry name" value="THDP-binding"/>
</dbReference>
<dbReference type="HOGENOM" id="CLU_081453_0_0_0"/>
<dbReference type="PANTHER" id="PTHR47514:SF1">
    <property type="entry name" value="TRANSKETOLASE N-TERMINAL SECTION-RELATED"/>
    <property type="match status" value="1"/>
</dbReference>
<evidence type="ECO:0000313" key="8">
    <source>
        <dbReference type="Proteomes" id="UP000016626"/>
    </source>
</evidence>
<dbReference type="SUPFAM" id="SSF52518">
    <property type="entry name" value="Thiamin diphosphate-binding fold (THDP-binding)"/>
    <property type="match status" value="1"/>
</dbReference>
<protein>
    <submittedName>
        <fullName evidence="7">Transketolase, thiamine diphosphate binding domain protein</fullName>
    </submittedName>
</protein>
<gene>
    <name evidence="7" type="ORF">HMPREF9015_01639</name>
</gene>
<dbReference type="PATRIC" id="fig|888055.3.peg.1566"/>
<dbReference type="InterPro" id="IPR049557">
    <property type="entry name" value="Transketolase_CS"/>
</dbReference>
<proteinExistence type="inferred from homology"/>
<name>U2PXD3_LEPWF</name>
<evidence type="ECO:0000256" key="2">
    <source>
        <dbReference type="ARBA" id="ARBA00007131"/>
    </source>
</evidence>
<keyword evidence="3" id="KW-0808">Transferase</keyword>